<dbReference type="PANTHER" id="PTHR48080:SF2">
    <property type="entry name" value="D-GALACTONATE DEHYDRATASE"/>
    <property type="match status" value="1"/>
</dbReference>
<dbReference type="SFLD" id="SFLDG00179">
    <property type="entry name" value="mandelate_racemase"/>
    <property type="match status" value="1"/>
</dbReference>
<dbReference type="Gene3D" id="3.30.390.10">
    <property type="entry name" value="Enolase-like, N-terminal domain"/>
    <property type="match status" value="1"/>
</dbReference>
<sequence length="415" mass="45711">MVRCNGEKKMKVVALETLQLAEFPFLFWLRVHTDAGLIGTGETFWAPGPVAAYIHDNVASYLLGKDPRDIELHDRTLGSVYVGARDSGAEVRGNSAVNIALWDIYGQALGDPVWRLLGGRTHKSVPIYNTCAGYKHVRATKKNALFERGEDWSLKPGGSNEGPYEDLLAWRYNAGDLARSLKSEGIGAMKIWPFDIAAEASNGTRISLADLDKALEPFQKIRDAVGREMEIMVELHGLWTLPPVLRIAEALKAHDVAWLEEPIRYNELDAMAELARHTSIPIAASERLASRQMFKQLIDKRAASVIMIDLAWCGGLSEARKIANMAEASELPVTLHDCTGPIVYAASCALSATLPNVNYQEAVRAYFTGWYTEIVADIPPVKDGHVAPLEGPGLGLSLRPELFQRPDATVRITRL</sequence>
<evidence type="ECO:0000313" key="3">
    <source>
        <dbReference type="Proteomes" id="UP000275530"/>
    </source>
</evidence>
<organism evidence="2 3">
    <name type="scientific">Mesorhizobium jarvisii</name>
    <dbReference type="NCBI Taxonomy" id="1777867"/>
    <lineage>
        <taxon>Bacteria</taxon>
        <taxon>Pseudomonadati</taxon>
        <taxon>Pseudomonadota</taxon>
        <taxon>Alphaproteobacteria</taxon>
        <taxon>Hyphomicrobiales</taxon>
        <taxon>Phyllobacteriaceae</taxon>
        <taxon>Mesorhizobium</taxon>
    </lineage>
</organism>
<dbReference type="Pfam" id="PF13378">
    <property type="entry name" value="MR_MLE_C"/>
    <property type="match status" value="1"/>
</dbReference>
<evidence type="ECO:0000256" key="1">
    <source>
        <dbReference type="ARBA" id="ARBA00023239"/>
    </source>
</evidence>
<proteinExistence type="predicted"/>
<dbReference type="InterPro" id="IPR013342">
    <property type="entry name" value="Mandelate_racemase_C"/>
</dbReference>
<dbReference type="EMBL" id="QZXA01000008">
    <property type="protein sequence ID" value="RJT31823.1"/>
    <property type="molecule type" value="Genomic_DNA"/>
</dbReference>
<keyword evidence="3" id="KW-1185">Reference proteome</keyword>
<accession>A0A6M7TP53</accession>
<dbReference type="SUPFAM" id="SSF54826">
    <property type="entry name" value="Enolase N-terminal domain-like"/>
    <property type="match status" value="1"/>
</dbReference>
<dbReference type="SFLD" id="SFLDS00001">
    <property type="entry name" value="Enolase"/>
    <property type="match status" value="1"/>
</dbReference>
<dbReference type="Gene3D" id="3.20.20.120">
    <property type="entry name" value="Enolase-like C-terminal domain"/>
    <property type="match status" value="1"/>
</dbReference>
<dbReference type="InterPro" id="IPR029065">
    <property type="entry name" value="Enolase_C-like"/>
</dbReference>
<dbReference type="InterPro" id="IPR034593">
    <property type="entry name" value="DgoD-like"/>
</dbReference>
<dbReference type="InterPro" id="IPR029017">
    <property type="entry name" value="Enolase-like_N"/>
</dbReference>
<dbReference type="SUPFAM" id="SSF51604">
    <property type="entry name" value="Enolase C-terminal domain-like"/>
    <property type="match status" value="1"/>
</dbReference>
<dbReference type="InterPro" id="IPR013341">
    <property type="entry name" value="Mandelate_racemase_N_dom"/>
</dbReference>
<dbReference type="AlphaFoldDB" id="A0A6M7TP53"/>
<dbReference type="PANTHER" id="PTHR48080">
    <property type="entry name" value="D-GALACTONATE DEHYDRATASE-RELATED"/>
    <property type="match status" value="1"/>
</dbReference>
<dbReference type="Pfam" id="PF02746">
    <property type="entry name" value="MR_MLE_N"/>
    <property type="match status" value="1"/>
</dbReference>
<gene>
    <name evidence="2" type="ORF">D3242_20685</name>
</gene>
<dbReference type="CDD" id="cd03316">
    <property type="entry name" value="MR_like"/>
    <property type="match status" value="1"/>
</dbReference>
<dbReference type="SMART" id="SM00922">
    <property type="entry name" value="MR_MLE"/>
    <property type="match status" value="1"/>
</dbReference>
<dbReference type="Proteomes" id="UP000275530">
    <property type="component" value="Unassembled WGS sequence"/>
</dbReference>
<comment type="caution">
    <text evidence="2">The sequence shown here is derived from an EMBL/GenBank/DDBJ whole genome shotgun (WGS) entry which is preliminary data.</text>
</comment>
<keyword evidence="1" id="KW-0456">Lyase</keyword>
<dbReference type="GO" id="GO:0016829">
    <property type="term" value="F:lyase activity"/>
    <property type="evidence" value="ECO:0007669"/>
    <property type="project" value="UniProtKB-KW"/>
</dbReference>
<dbReference type="InterPro" id="IPR036849">
    <property type="entry name" value="Enolase-like_C_sf"/>
</dbReference>
<name>A0A6M7TP53_9HYPH</name>
<reference evidence="2 3" key="1">
    <citation type="submission" date="2018-09" db="EMBL/GenBank/DDBJ databases">
        <title>Mesorhizobium carmichaelinearum sp. nov. isolated from Carmichaelinea spp. root nodules in New Zealand.</title>
        <authorList>
            <person name="De Meyer S.E."/>
        </authorList>
    </citation>
    <scope>NUCLEOTIDE SEQUENCE [LARGE SCALE GENOMIC DNA]</scope>
    <source>
        <strain evidence="2 3">LMG 28313</strain>
    </source>
</reference>
<protein>
    <submittedName>
        <fullName evidence="2">Mandelate racemase/muconate lactonizing enzyme family protein</fullName>
    </submittedName>
</protein>
<evidence type="ECO:0000313" key="2">
    <source>
        <dbReference type="EMBL" id="RJT31823.1"/>
    </source>
</evidence>